<dbReference type="InParanoid" id="G3HH45"/>
<dbReference type="Gene3D" id="1.10.418.40">
    <property type="entry name" value="Autophagy protein 6/Beclin 1"/>
    <property type="match status" value="1"/>
</dbReference>
<gene>
    <name evidence="4" type="ORF">I79_009941</name>
</gene>
<evidence type="ECO:0000259" key="3">
    <source>
        <dbReference type="Pfam" id="PF04111"/>
    </source>
</evidence>
<sequence length="131" mass="15185">MYQLVPRGGHSYLRYLTNDEELLLFSEGSNNVFLNNKYDRGKNAFLDCQQQFVDEVKKTECLSLPYRIHVNEGLMQDSSGSGECCSIRTHLNTEEDWAKALKFMLTDLKFILAWAYLRSLFSKEGTKLNPF</sequence>
<dbReference type="GO" id="GO:0006995">
    <property type="term" value="P:cellular response to nitrogen starvation"/>
    <property type="evidence" value="ECO:0007669"/>
    <property type="project" value="TreeGrafter"/>
</dbReference>
<comment type="similarity">
    <text evidence="1">Belongs to the beclin family.</text>
</comment>
<dbReference type="GO" id="GO:0000407">
    <property type="term" value="C:phagophore assembly site"/>
    <property type="evidence" value="ECO:0007669"/>
    <property type="project" value="TreeGrafter"/>
</dbReference>
<dbReference type="GO" id="GO:0000045">
    <property type="term" value="P:autophagosome assembly"/>
    <property type="evidence" value="ECO:0007669"/>
    <property type="project" value="TreeGrafter"/>
</dbReference>
<dbReference type="InterPro" id="IPR038274">
    <property type="entry name" value="Atg6/Beclin_C_sf"/>
</dbReference>
<dbReference type="PANTHER" id="PTHR12768:SF5">
    <property type="entry name" value="BECLIN-2"/>
    <property type="match status" value="1"/>
</dbReference>
<dbReference type="GO" id="GO:0000423">
    <property type="term" value="P:mitophagy"/>
    <property type="evidence" value="ECO:0007669"/>
    <property type="project" value="TreeGrafter"/>
</dbReference>
<evidence type="ECO:0000256" key="2">
    <source>
        <dbReference type="ARBA" id="ARBA00023006"/>
    </source>
</evidence>
<dbReference type="GO" id="GO:0034272">
    <property type="term" value="C:phosphatidylinositol 3-kinase complex, class III, type II"/>
    <property type="evidence" value="ECO:0007669"/>
    <property type="project" value="TreeGrafter"/>
</dbReference>
<keyword evidence="2" id="KW-0072">Autophagy</keyword>
<evidence type="ECO:0000313" key="5">
    <source>
        <dbReference type="Proteomes" id="UP000001075"/>
    </source>
</evidence>
<evidence type="ECO:0000256" key="1">
    <source>
        <dbReference type="ARBA" id="ARBA00005965"/>
    </source>
</evidence>
<protein>
    <submittedName>
        <fullName evidence="4">Beclin-1-like protein 1</fullName>
    </submittedName>
</protein>
<dbReference type="InterPro" id="IPR007243">
    <property type="entry name" value="Atg6/Beclin"/>
</dbReference>
<dbReference type="EMBL" id="JH000368">
    <property type="protein sequence ID" value="EGW06020.1"/>
    <property type="molecule type" value="Genomic_DNA"/>
</dbReference>
<dbReference type="AlphaFoldDB" id="G3HH45"/>
<organism evidence="4 5">
    <name type="scientific">Cricetulus griseus</name>
    <name type="common">Chinese hamster</name>
    <name type="synonym">Cricetulus barabensis griseus</name>
    <dbReference type="NCBI Taxonomy" id="10029"/>
    <lineage>
        <taxon>Eukaryota</taxon>
        <taxon>Metazoa</taxon>
        <taxon>Chordata</taxon>
        <taxon>Craniata</taxon>
        <taxon>Vertebrata</taxon>
        <taxon>Euteleostomi</taxon>
        <taxon>Mammalia</taxon>
        <taxon>Eutheria</taxon>
        <taxon>Euarchontoglires</taxon>
        <taxon>Glires</taxon>
        <taxon>Rodentia</taxon>
        <taxon>Myomorpha</taxon>
        <taxon>Muroidea</taxon>
        <taxon>Cricetidae</taxon>
        <taxon>Cricetinae</taxon>
        <taxon>Cricetulus</taxon>
    </lineage>
</organism>
<evidence type="ECO:0000313" key="4">
    <source>
        <dbReference type="EMBL" id="EGW06020.1"/>
    </source>
</evidence>
<dbReference type="Pfam" id="PF04111">
    <property type="entry name" value="APG6"/>
    <property type="match status" value="1"/>
</dbReference>
<dbReference type="PANTHER" id="PTHR12768">
    <property type="entry name" value="BECLIN 1"/>
    <property type="match status" value="1"/>
</dbReference>
<name>G3HH45_CRIGR</name>
<dbReference type="GO" id="GO:0043548">
    <property type="term" value="F:phosphatidylinositol 3-kinase binding"/>
    <property type="evidence" value="ECO:0007669"/>
    <property type="project" value="TreeGrafter"/>
</dbReference>
<dbReference type="GO" id="GO:0045324">
    <property type="term" value="P:late endosome to vacuole transport"/>
    <property type="evidence" value="ECO:0007669"/>
    <property type="project" value="TreeGrafter"/>
</dbReference>
<dbReference type="GO" id="GO:0030674">
    <property type="term" value="F:protein-macromolecule adaptor activity"/>
    <property type="evidence" value="ECO:0007669"/>
    <property type="project" value="TreeGrafter"/>
</dbReference>
<reference evidence="5" key="1">
    <citation type="journal article" date="2011" name="Nat. Biotechnol.">
        <title>The genomic sequence of the Chinese hamster ovary (CHO)-K1 cell line.</title>
        <authorList>
            <person name="Xu X."/>
            <person name="Nagarajan H."/>
            <person name="Lewis N.E."/>
            <person name="Pan S."/>
            <person name="Cai Z."/>
            <person name="Liu X."/>
            <person name="Chen W."/>
            <person name="Xie M."/>
            <person name="Wang W."/>
            <person name="Hammond S."/>
            <person name="Andersen M.R."/>
            <person name="Neff N."/>
            <person name="Passarelli B."/>
            <person name="Koh W."/>
            <person name="Fan H.C."/>
            <person name="Wang J."/>
            <person name="Gui Y."/>
            <person name="Lee K.H."/>
            <person name="Betenbaugh M.J."/>
            <person name="Quake S.R."/>
            <person name="Famili I."/>
            <person name="Palsson B.O."/>
            <person name="Wang J."/>
        </authorList>
    </citation>
    <scope>NUCLEOTIDE SEQUENCE [LARGE SCALE GENOMIC DNA]</scope>
    <source>
        <strain evidence="5">CHO K1 cell line</strain>
    </source>
</reference>
<dbReference type="Proteomes" id="UP000001075">
    <property type="component" value="Unassembled WGS sequence"/>
</dbReference>
<accession>G3HH45</accession>
<dbReference type="STRING" id="10029.G3HH45"/>
<dbReference type="GO" id="GO:0034271">
    <property type="term" value="C:phosphatidylinositol 3-kinase complex, class III, type I"/>
    <property type="evidence" value="ECO:0007669"/>
    <property type="project" value="TreeGrafter"/>
</dbReference>
<proteinExistence type="inferred from homology"/>
<feature type="domain" description="Atg6 BARA" evidence="3">
    <location>
        <begin position="2"/>
        <end position="115"/>
    </location>
</feature>
<dbReference type="InterPro" id="IPR040455">
    <property type="entry name" value="Atg6_BARA"/>
</dbReference>